<comment type="caution">
    <text evidence="2">The sequence shown here is derived from an EMBL/GenBank/DDBJ whole genome shotgun (WGS) entry which is preliminary data.</text>
</comment>
<keyword evidence="3" id="KW-1185">Reference proteome</keyword>
<evidence type="ECO:0000256" key="1">
    <source>
        <dbReference type="SAM" id="MobiDB-lite"/>
    </source>
</evidence>
<feature type="region of interest" description="Disordered" evidence="1">
    <location>
        <begin position="66"/>
        <end position="85"/>
    </location>
</feature>
<evidence type="ECO:0000313" key="2">
    <source>
        <dbReference type="EMBL" id="KAA3487627.1"/>
    </source>
</evidence>
<dbReference type="EMBL" id="SMMG02000001">
    <property type="protein sequence ID" value="KAA3487627.1"/>
    <property type="molecule type" value="Genomic_DNA"/>
</dbReference>
<reference evidence="3" key="1">
    <citation type="journal article" date="2019" name="Plant Biotechnol. J.">
        <title>Genome sequencing of the Australian wild diploid species Gossypium australe highlights disease resistance and delayed gland morphogenesis.</title>
        <authorList>
            <person name="Cai Y."/>
            <person name="Cai X."/>
            <person name="Wang Q."/>
            <person name="Wang P."/>
            <person name="Zhang Y."/>
            <person name="Cai C."/>
            <person name="Xu Y."/>
            <person name="Wang K."/>
            <person name="Zhou Z."/>
            <person name="Wang C."/>
            <person name="Geng S."/>
            <person name="Li B."/>
            <person name="Dong Q."/>
            <person name="Hou Y."/>
            <person name="Wang H."/>
            <person name="Ai P."/>
            <person name="Liu Z."/>
            <person name="Yi F."/>
            <person name="Sun M."/>
            <person name="An G."/>
            <person name="Cheng J."/>
            <person name="Zhang Y."/>
            <person name="Shi Q."/>
            <person name="Xie Y."/>
            <person name="Shi X."/>
            <person name="Chang Y."/>
            <person name="Huang F."/>
            <person name="Chen Y."/>
            <person name="Hong S."/>
            <person name="Mi L."/>
            <person name="Sun Q."/>
            <person name="Zhang L."/>
            <person name="Zhou B."/>
            <person name="Peng R."/>
            <person name="Zhang X."/>
            <person name="Liu F."/>
        </authorList>
    </citation>
    <scope>NUCLEOTIDE SEQUENCE [LARGE SCALE GENOMIC DNA]</scope>
    <source>
        <strain evidence="3">cv. PA1801</strain>
    </source>
</reference>
<accession>A0A5B6X418</accession>
<proteinExistence type="predicted"/>
<dbReference type="Proteomes" id="UP000325315">
    <property type="component" value="Unassembled WGS sequence"/>
</dbReference>
<evidence type="ECO:0000313" key="3">
    <source>
        <dbReference type="Proteomes" id="UP000325315"/>
    </source>
</evidence>
<organism evidence="2 3">
    <name type="scientific">Gossypium australe</name>
    <dbReference type="NCBI Taxonomy" id="47621"/>
    <lineage>
        <taxon>Eukaryota</taxon>
        <taxon>Viridiplantae</taxon>
        <taxon>Streptophyta</taxon>
        <taxon>Embryophyta</taxon>
        <taxon>Tracheophyta</taxon>
        <taxon>Spermatophyta</taxon>
        <taxon>Magnoliopsida</taxon>
        <taxon>eudicotyledons</taxon>
        <taxon>Gunneridae</taxon>
        <taxon>Pentapetalae</taxon>
        <taxon>rosids</taxon>
        <taxon>malvids</taxon>
        <taxon>Malvales</taxon>
        <taxon>Malvaceae</taxon>
        <taxon>Malvoideae</taxon>
        <taxon>Gossypium</taxon>
    </lineage>
</organism>
<dbReference type="AlphaFoldDB" id="A0A5B6X418"/>
<sequence length="152" mass="17456">MDQRLEWLKQIQKEIQDQLQMQLQEQLAKVQQDMRDQIQEYQRSMISQLTQLLARGLEKGKCTVANSGYDNEDPIYPPGFTSKNVQTQPEAYPRRVPITIRPQQFQVGTSVPMNYQTGLGSNPGDNPTKLVFPDLDDMAEMEKTRVELPNAT</sequence>
<gene>
    <name evidence="2" type="ORF">EPI10_031441</name>
</gene>
<protein>
    <submittedName>
        <fullName evidence="2">Putative DNA double-strand break repair Rad50 ATPase</fullName>
    </submittedName>
</protein>
<name>A0A5B6X418_9ROSI</name>
<dbReference type="OrthoDB" id="999737at2759"/>